<gene>
    <name evidence="2" type="ORF">BJ554DRAFT_7062</name>
</gene>
<feature type="non-terminal residue" evidence="2">
    <location>
        <position position="1"/>
    </location>
</feature>
<feature type="region of interest" description="Disordered" evidence="1">
    <location>
        <begin position="69"/>
        <end position="105"/>
    </location>
</feature>
<proteinExistence type="predicted"/>
<dbReference type="Proteomes" id="UP000673691">
    <property type="component" value="Unassembled WGS sequence"/>
</dbReference>
<organism evidence="2 3">
    <name type="scientific">Olpidium bornovanus</name>
    <dbReference type="NCBI Taxonomy" id="278681"/>
    <lineage>
        <taxon>Eukaryota</taxon>
        <taxon>Fungi</taxon>
        <taxon>Fungi incertae sedis</taxon>
        <taxon>Olpidiomycota</taxon>
        <taxon>Olpidiomycotina</taxon>
        <taxon>Olpidiomycetes</taxon>
        <taxon>Olpidiales</taxon>
        <taxon>Olpidiaceae</taxon>
        <taxon>Olpidium</taxon>
    </lineage>
</organism>
<comment type="caution">
    <text evidence="2">The sequence shown here is derived from an EMBL/GenBank/DDBJ whole genome shotgun (WGS) entry which is preliminary data.</text>
</comment>
<accession>A0A8H7ZWK8</accession>
<evidence type="ECO:0000256" key="1">
    <source>
        <dbReference type="SAM" id="MobiDB-lite"/>
    </source>
</evidence>
<protein>
    <submittedName>
        <fullName evidence="2">Uncharacterized protein</fullName>
    </submittedName>
</protein>
<reference evidence="2 3" key="1">
    <citation type="journal article" name="Sci. Rep.">
        <title>Genome-scale phylogenetic analyses confirm Olpidium as the closest living zoosporic fungus to the non-flagellated, terrestrial fungi.</title>
        <authorList>
            <person name="Chang Y."/>
            <person name="Rochon D."/>
            <person name="Sekimoto S."/>
            <person name="Wang Y."/>
            <person name="Chovatia M."/>
            <person name="Sandor L."/>
            <person name="Salamov A."/>
            <person name="Grigoriev I.V."/>
            <person name="Stajich J.E."/>
            <person name="Spatafora J.W."/>
        </authorList>
    </citation>
    <scope>NUCLEOTIDE SEQUENCE [LARGE SCALE GENOMIC DNA]</scope>
    <source>
        <strain evidence="2">S191</strain>
    </source>
</reference>
<evidence type="ECO:0000313" key="2">
    <source>
        <dbReference type="EMBL" id="KAG5460841.1"/>
    </source>
</evidence>
<feature type="region of interest" description="Disordered" evidence="1">
    <location>
        <begin position="1"/>
        <end position="23"/>
    </location>
</feature>
<dbReference type="EMBL" id="JAEFCI010004619">
    <property type="protein sequence ID" value="KAG5460841.1"/>
    <property type="molecule type" value="Genomic_DNA"/>
</dbReference>
<dbReference type="AlphaFoldDB" id="A0A8H7ZWK8"/>
<evidence type="ECO:0000313" key="3">
    <source>
        <dbReference type="Proteomes" id="UP000673691"/>
    </source>
</evidence>
<feature type="compositionally biased region" description="Basic and acidic residues" evidence="1">
    <location>
        <begin position="86"/>
        <end position="102"/>
    </location>
</feature>
<name>A0A8H7ZWK8_9FUNG</name>
<keyword evidence="3" id="KW-1185">Reference proteome</keyword>
<sequence>SEIVSDPAPRPPPFARRGVGQGQRFEGCATAQGRTQWVPRDCVGPGVVASGAVLASGVVNDLWSGWDPGSARIPPRFHTPPSRPQQGHDRWHPDQPKRSPEIRKKRSLCHCWSQCSQPFENFR</sequence>